<sequence length="151" mass="16675">MHGLTLFLLAAILCVALAHPHGDRQPELKPAHELLHRPDRKPGHGDRDSDSKEHGKHILFPGFWFGGHHGKPRPPRPSRPTRPPCTSRPKPTKPTKPTEGPTQQPTEPEITTTEAIIVTDVEVTTQEQVVVTDPEVTTPEPELIEETTAAE</sequence>
<evidence type="ECO:0000313" key="3">
    <source>
        <dbReference type="EMBL" id="CAF1044543.1"/>
    </source>
</evidence>
<feature type="chain" id="PRO_5032332739" evidence="2">
    <location>
        <begin position="19"/>
        <end position="151"/>
    </location>
</feature>
<evidence type="ECO:0000256" key="1">
    <source>
        <dbReference type="SAM" id="MobiDB-lite"/>
    </source>
</evidence>
<feature type="signal peptide" evidence="2">
    <location>
        <begin position="1"/>
        <end position="18"/>
    </location>
</feature>
<protein>
    <submittedName>
        <fullName evidence="3">Uncharacterized protein</fullName>
    </submittedName>
</protein>
<feature type="compositionally biased region" description="Low complexity" evidence="1">
    <location>
        <begin position="84"/>
        <end position="112"/>
    </location>
</feature>
<gene>
    <name evidence="3" type="ORF">XAT740_LOCUS15445</name>
</gene>
<evidence type="ECO:0000313" key="4">
    <source>
        <dbReference type="Proteomes" id="UP000663828"/>
    </source>
</evidence>
<name>A0A814JXH8_ADIRI</name>
<feature type="region of interest" description="Disordered" evidence="1">
    <location>
        <begin position="127"/>
        <end position="151"/>
    </location>
</feature>
<feature type="compositionally biased region" description="Basic and acidic residues" evidence="1">
    <location>
        <begin position="22"/>
        <end position="53"/>
    </location>
</feature>
<dbReference type="EMBL" id="CAJNOR010000954">
    <property type="protein sequence ID" value="CAF1044543.1"/>
    <property type="molecule type" value="Genomic_DNA"/>
</dbReference>
<comment type="caution">
    <text evidence="3">The sequence shown here is derived from an EMBL/GenBank/DDBJ whole genome shotgun (WGS) entry which is preliminary data.</text>
</comment>
<evidence type="ECO:0000256" key="2">
    <source>
        <dbReference type="SAM" id="SignalP"/>
    </source>
</evidence>
<feature type="region of interest" description="Disordered" evidence="1">
    <location>
        <begin position="22"/>
        <end position="112"/>
    </location>
</feature>
<dbReference type="AlphaFoldDB" id="A0A814JXH8"/>
<reference evidence="3" key="1">
    <citation type="submission" date="2021-02" db="EMBL/GenBank/DDBJ databases">
        <authorList>
            <person name="Nowell W R."/>
        </authorList>
    </citation>
    <scope>NUCLEOTIDE SEQUENCE</scope>
</reference>
<organism evidence="3 4">
    <name type="scientific">Adineta ricciae</name>
    <name type="common">Rotifer</name>
    <dbReference type="NCBI Taxonomy" id="249248"/>
    <lineage>
        <taxon>Eukaryota</taxon>
        <taxon>Metazoa</taxon>
        <taxon>Spiralia</taxon>
        <taxon>Gnathifera</taxon>
        <taxon>Rotifera</taxon>
        <taxon>Eurotatoria</taxon>
        <taxon>Bdelloidea</taxon>
        <taxon>Adinetida</taxon>
        <taxon>Adinetidae</taxon>
        <taxon>Adineta</taxon>
    </lineage>
</organism>
<accession>A0A814JXH8</accession>
<proteinExistence type="predicted"/>
<keyword evidence="4" id="KW-1185">Reference proteome</keyword>
<dbReference type="Proteomes" id="UP000663828">
    <property type="component" value="Unassembled WGS sequence"/>
</dbReference>
<keyword evidence="2" id="KW-0732">Signal</keyword>